<dbReference type="HOGENOM" id="CLU_1009975_0_0_1"/>
<accession>D0NWF7</accession>
<dbReference type="EMBL" id="DS028175">
    <property type="protein sequence ID" value="EEY67013.1"/>
    <property type="molecule type" value="Genomic_DNA"/>
</dbReference>
<evidence type="ECO:0000256" key="1">
    <source>
        <dbReference type="SAM" id="MobiDB-lite"/>
    </source>
</evidence>
<evidence type="ECO:0000313" key="3">
    <source>
        <dbReference type="Proteomes" id="UP000006643"/>
    </source>
</evidence>
<gene>
    <name evidence="2" type="ORF">PITG_17503</name>
</gene>
<reference evidence="3" key="1">
    <citation type="journal article" date="2009" name="Nature">
        <title>Genome sequence and analysis of the Irish potato famine pathogen Phytophthora infestans.</title>
        <authorList>
            <consortium name="The Broad Institute Genome Sequencing Platform"/>
            <person name="Haas B.J."/>
            <person name="Kamoun S."/>
            <person name="Zody M.C."/>
            <person name="Jiang R.H."/>
            <person name="Handsaker R.E."/>
            <person name="Cano L.M."/>
            <person name="Grabherr M."/>
            <person name="Kodira C.D."/>
            <person name="Raffaele S."/>
            <person name="Torto-Alalibo T."/>
            <person name="Bozkurt T.O."/>
            <person name="Ah-Fong A.M."/>
            <person name="Alvarado L."/>
            <person name="Anderson V.L."/>
            <person name="Armstrong M.R."/>
            <person name="Avrova A."/>
            <person name="Baxter L."/>
            <person name="Beynon J."/>
            <person name="Boevink P.C."/>
            <person name="Bollmann S.R."/>
            <person name="Bos J.I."/>
            <person name="Bulone V."/>
            <person name="Cai G."/>
            <person name="Cakir C."/>
            <person name="Carrington J.C."/>
            <person name="Chawner M."/>
            <person name="Conti L."/>
            <person name="Costanzo S."/>
            <person name="Ewan R."/>
            <person name="Fahlgren N."/>
            <person name="Fischbach M.A."/>
            <person name="Fugelstad J."/>
            <person name="Gilroy E.M."/>
            <person name="Gnerre S."/>
            <person name="Green P.J."/>
            <person name="Grenville-Briggs L.J."/>
            <person name="Griffith J."/>
            <person name="Grunwald N.J."/>
            <person name="Horn K."/>
            <person name="Horner N.R."/>
            <person name="Hu C.H."/>
            <person name="Huitema E."/>
            <person name="Jeong D.H."/>
            <person name="Jones A.M."/>
            <person name="Jones J.D."/>
            <person name="Jones R.W."/>
            <person name="Karlsson E.K."/>
            <person name="Kunjeti S.G."/>
            <person name="Lamour K."/>
            <person name="Liu Z."/>
            <person name="Ma L."/>
            <person name="Maclean D."/>
            <person name="Chibucos M.C."/>
            <person name="McDonald H."/>
            <person name="McWalters J."/>
            <person name="Meijer H.J."/>
            <person name="Morgan W."/>
            <person name="Morris P.F."/>
            <person name="Munro C.A."/>
            <person name="O'Neill K."/>
            <person name="Ospina-Giraldo M."/>
            <person name="Pinzon A."/>
            <person name="Pritchard L."/>
            <person name="Ramsahoye B."/>
            <person name="Ren Q."/>
            <person name="Restrepo S."/>
            <person name="Roy S."/>
            <person name="Sadanandom A."/>
            <person name="Savidor A."/>
            <person name="Schornack S."/>
            <person name="Schwartz D.C."/>
            <person name="Schumann U.D."/>
            <person name="Schwessinger B."/>
            <person name="Seyer L."/>
            <person name="Sharpe T."/>
            <person name="Silvar C."/>
            <person name="Song J."/>
            <person name="Studholme D.J."/>
            <person name="Sykes S."/>
            <person name="Thines M."/>
            <person name="van de Vondervoort P.J."/>
            <person name="Phuntumart V."/>
            <person name="Wawra S."/>
            <person name="Weide R."/>
            <person name="Win J."/>
            <person name="Young C."/>
            <person name="Zhou S."/>
            <person name="Fry W."/>
            <person name="Meyers B.C."/>
            <person name="van West P."/>
            <person name="Ristaino J."/>
            <person name="Govers F."/>
            <person name="Birch P.R."/>
            <person name="Whisson S.C."/>
            <person name="Judelson H.S."/>
            <person name="Nusbaum C."/>
        </authorList>
    </citation>
    <scope>NUCLEOTIDE SEQUENCE [LARGE SCALE GENOMIC DNA]</scope>
    <source>
        <strain evidence="3">T30-4</strain>
    </source>
</reference>
<proteinExistence type="predicted"/>
<dbReference type="KEGG" id="pif:PITG_17503"/>
<dbReference type="eggNOG" id="KOG3386">
    <property type="taxonomic scope" value="Eukaryota"/>
</dbReference>
<sequence length="297" mass="31229">MSTLTSRFESKPTAPELSPPSTMRAVSSYMAIAFAAAAVSTATSHRMHHSHAMRGLQMDMSGMDMTSSSTIDMSMAMEVSSSFAATTTITSDEDFKCPVCGMSTKDMGYDNLNHIGLDHGQTIYTCGMAARSFDDYSFDVTDTAYLAANVAEFIINSTDSTAYAKCEDSCEECASGIKDPVTGDDVTTSNYQYVCLKNGQKIYFASTDSKNEYLNSVNSEPRYLVDSIICENETCSDAENITVVSAAAQAFVPDLSASSSGGSSTAASGSSAAVSVNTPASVAFAVASVLATLAMMA</sequence>
<name>D0NWF7_PHYIT</name>
<protein>
    <submittedName>
        <fullName evidence="2">Uncharacterized protein</fullName>
    </submittedName>
</protein>
<organism evidence="2 3">
    <name type="scientific">Phytophthora infestans (strain T30-4)</name>
    <name type="common">Potato late blight agent</name>
    <dbReference type="NCBI Taxonomy" id="403677"/>
    <lineage>
        <taxon>Eukaryota</taxon>
        <taxon>Sar</taxon>
        <taxon>Stramenopiles</taxon>
        <taxon>Oomycota</taxon>
        <taxon>Peronosporomycetes</taxon>
        <taxon>Peronosporales</taxon>
        <taxon>Peronosporaceae</taxon>
        <taxon>Phytophthora</taxon>
    </lineage>
</organism>
<feature type="region of interest" description="Disordered" evidence="1">
    <location>
        <begin position="1"/>
        <end position="21"/>
    </location>
</feature>
<dbReference type="VEuPathDB" id="FungiDB:PITG_17503"/>
<dbReference type="OMA" id="MRGLQMD"/>
<evidence type="ECO:0000313" key="2">
    <source>
        <dbReference type="EMBL" id="EEY67013.1"/>
    </source>
</evidence>
<dbReference type="OrthoDB" id="161814at2759"/>
<keyword evidence="3" id="KW-1185">Reference proteome</keyword>
<dbReference type="InParanoid" id="D0NWF7"/>
<dbReference type="Proteomes" id="UP000006643">
    <property type="component" value="Unassembled WGS sequence"/>
</dbReference>
<dbReference type="RefSeq" id="XP_002896567.1">
    <property type="nucleotide sequence ID" value="XM_002896521.1"/>
</dbReference>
<dbReference type="AlphaFoldDB" id="D0NWF7"/>
<dbReference type="GeneID" id="9471271"/>